<evidence type="ECO:0000313" key="3">
    <source>
        <dbReference type="Proteomes" id="UP000216052"/>
    </source>
</evidence>
<organism evidence="2 3">
    <name type="scientific">Sporomusa acidovorans (strain ATCC 49682 / DSM 3132 / Mol)</name>
    <dbReference type="NCBI Taxonomy" id="1123286"/>
    <lineage>
        <taxon>Bacteria</taxon>
        <taxon>Bacillati</taxon>
        <taxon>Bacillota</taxon>
        <taxon>Negativicutes</taxon>
        <taxon>Selenomonadales</taxon>
        <taxon>Sporomusaceae</taxon>
        <taxon>Sporomusa</taxon>
    </lineage>
</organism>
<keyword evidence="3" id="KW-1185">Reference proteome</keyword>
<dbReference type="EMBL" id="CP155571">
    <property type="protein sequence ID" value="XFO71271.1"/>
    <property type="molecule type" value="Genomic_DNA"/>
</dbReference>
<gene>
    <name evidence="2" type="ORF">SPACI_012860</name>
</gene>
<reference evidence="2" key="1">
    <citation type="submission" date="2024-05" db="EMBL/GenBank/DDBJ databases">
        <title>Isolation and characterization of Sporomusa carbonis sp. nov., a carboxydotrophic hydrogenogen in the genus of Sporomusa isolated from a charcoal burning pile.</title>
        <authorList>
            <person name="Boeer T."/>
            <person name="Rosenbaum F."/>
            <person name="Eysell L."/>
            <person name="Mueller V."/>
            <person name="Daniel R."/>
            <person name="Poehlein A."/>
        </authorList>
    </citation>
    <scope>NUCLEOTIDE SEQUENCE [LARGE SCALE GENOMIC DNA]</scope>
    <source>
        <strain evidence="2">DSM 3132</strain>
    </source>
</reference>
<dbReference type="Proteomes" id="UP000216052">
    <property type="component" value="Chromosome"/>
</dbReference>
<proteinExistence type="predicted"/>
<accession>A0ABZ3IZI4</accession>
<protein>
    <submittedName>
        <fullName evidence="2">Uncharacterized protein</fullName>
    </submittedName>
</protein>
<evidence type="ECO:0000313" key="2">
    <source>
        <dbReference type="EMBL" id="XFO71271.1"/>
    </source>
</evidence>
<sequence>MSELEIYFKTDLRVNCCRVQSLPASMTKPLGRIADRQPSLGGEQEKQEQ</sequence>
<feature type="region of interest" description="Disordered" evidence="1">
    <location>
        <begin position="28"/>
        <end position="49"/>
    </location>
</feature>
<dbReference type="RefSeq" id="WP_169717049.1">
    <property type="nucleotide sequence ID" value="NZ_CP155571.1"/>
</dbReference>
<evidence type="ECO:0000256" key="1">
    <source>
        <dbReference type="SAM" id="MobiDB-lite"/>
    </source>
</evidence>
<name>A0ABZ3IZI4_SPOA4</name>